<dbReference type="PANTHER" id="PTHR42928">
    <property type="entry name" value="TRICARBOXYLATE-BINDING PROTEIN"/>
    <property type="match status" value="1"/>
</dbReference>
<dbReference type="AlphaFoldDB" id="A0A6N8J1F5"/>
<name>A0A6N8J1F5_9BURK</name>
<accession>A0A6N8J1F5</accession>
<comment type="similarity">
    <text evidence="1">Belongs to the UPF0065 (bug) family.</text>
</comment>
<feature type="chain" id="PRO_5026969634" evidence="2">
    <location>
        <begin position="26"/>
        <end position="323"/>
    </location>
</feature>
<reference evidence="3 4" key="1">
    <citation type="submission" date="2019-12" db="EMBL/GenBank/DDBJ databases">
        <authorList>
            <person name="Huq M.A."/>
        </authorList>
    </citation>
    <scope>NUCLEOTIDE SEQUENCE [LARGE SCALE GENOMIC DNA]</scope>
    <source>
        <strain evidence="3 4">MAH-25</strain>
    </source>
</reference>
<evidence type="ECO:0000256" key="1">
    <source>
        <dbReference type="ARBA" id="ARBA00006987"/>
    </source>
</evidence>
<dbReference type="EMBL" id="WSEL01000009">
    <property type="protein sequence ID" value="MVQ32110.1"/>
    <property type="molecule type" value="Genomic_DNA"/>
</dbReference>
<dbReference type="Proteomes" id="UP000469385">
    <property type="component" value="Unassembled WGS sequence"/>
</dbReference>
<keyword evidence="4" id="KW-1185">Reference proteome</keyword>
<evidence type="ECO:0000313" key="3">
    <source>
        <dbReference type="EMBL" id="MVQ32110.1"/>
    </source>
</evidence>
<keyword evidence="2" id="KW-0732">Signal</keyword>
<dbReference type="SUPFAM" id="SSF53850">
    <property type="entry name" value="Periplasmic binding protein-like II"/>
    <property type="match status" value="1"/>
</dbReference>
<dbReference type="InterPro" id="IPR042100">
    <property type="entry name" value="Bug_dom1"/>
</dbReference>
<dbReference type="PANTHER" id="PTHR42928:SF5">
    <property type="entry name" value="BLR1237 PROTEIN"/>
    <property type="match status" value="1"/>
</dbReference>
<evidence type="ECO:0000313" key="4">
    <source>
        <dbReference type="Proteomes" id="UP000469385"/>
    </source>
</evidence>
<dbReference type="PIRSF" id="PIRSF017082">
    <property type="entry name" value="YflP"/>
    <property type="match status" value="1"/>
</dbReference>
<dbReference type="Gene3D" id="3.40.190.150">
    <property type="entry name" value="Bordetella uptake gene, domain 1"/>
    <property type="match status" value="1"/>
</dbReference>
<feature type="signal peptide" evidence="2">
    <location>
        <begin position="1"/>
        <end position="25"/>
    </location>
</feature>
<evidence type="ECO:0000256" key="2">
    <source>
        <dbReference type="SAM" id="SignalP"/>
    </source>
</evidence>
<sequence length="323" mass="34040">MTRRQLLQAAFTAALSSAVWPGARAQTPFPTRPVTLVNPYPAGGGADSVARAVARDLSQDWGQPVIVENRPGAGTTIAAAYVARAPADGYTMLLSTTQHAIAPAIFKSLSYNYLTSFSPIAILSDSPFFLVVRPDRGINTIDDLVAELKQKGGAMNFASSGPGSLPHLAGAFLNQLTGANATHVPFAGTAPALTALLGSQVDFLFADTSALPNIQAGKAKAIAVSSAQRSPVLPSVPAVQESIRGFELTVWTALEAPAGTPQAVIDRVHEAVYKVLRSPGMTRLYAENSRQVVNVTPAQFSAYKQAEVQKYQKLARDAGLKVE</sequence>
<protein>
    <submittedName>
        <fullName evidence="3">Tripartite tricarboxylate transporter substrate binding protein</fullName>
    </submittedName>
</protein>
<organism evidence="3 4">
    <name type="scientific">Ramlibacter pinisoli</name>
    <dbReference type="NCBI Taxonomy" id="2682844"/>
    <lineage>
        <taxon>Bacteria</taxon>
        <taxon>Pseudomonadati</taxon>
        <taxon>Pseudomonadota</taxon>
        <taxon>Betaproteobacteria</taxon>
        <taxon>Burkholderiales</taxon>
        <taxon>Comamonadaceae</taxon>
        <taxon>Ramlibacter</taxon>
    </lineage>
</organism>
<dbReference type="RefSeq" id="WP_157400099.1">
    <property type="nucleotide sequence ID" value="NZ_WSEL01000009.1"/>
</dbReference>
<dbReference type="InterPro" id="IPR005064">
    <property type="entry name" value="BUG"/>
</dbReference>
<dbReference type="Pfam" id="PF03401">
    <property type="entry name" value="TctC"/>
    <property type="match status" value="1"/>
</dbReference>
<dbReference type="Gene3D" id="3.40.190.10">
    <property type="entry name" value="Periplasmic binding protein-like II"/>
    <property type="match status" value="1"/>
</dbReference>
<gene>
    <name evidence="3" type="ORF">GON04_21805</name>
</gene>
<comment type="caution">
    <text evidence="3">The sequence shown here is derived from an EMBL/GenBank/DDBJ whole genome shotgun (WGS) entry which is preliminary data.</text>
</comment>
<proteinExistence type="inferred from homology"/>